<comment type="caution">
    <text evidence="3">The sequence shown here is derived from an EMBL/GenBank/DDBJ whole genome shotgun (WGS) entry which is preliminary data.</text>
</comment>
<dbReference type="PANTHER" id="PTHR12360:SF12">
    <property type="entry name" value="TRANSCRIPTIONAL REPRESSOR NF-X1"/>
    <property type="match status" value="1"/>
</dbReference>
<dbReference type="GO" id="GO:0000977">
    <property type="term" value="F:RNA polymerase II transcription regulatory region sequence-specific DNA binding"/>
    <property type="evidence" value="ECO:0007669"/>
    <property type="project" value="TreeGrafter"/>
</dbReference>
<dbReference type="PROSITE" id="PS51061">
    <property type="entry name" value="R3H"/>
    <property type="match status" value="1"/>
</dbReference>
<evidence type="ECO:0000313" key="4">
    <source>
        <dbReference type="Proteomes" id="UP000565441"/>
    </source>
</evidence>
<keyword evidence="4" id="KW-1185">Reference proteome</keyword>
<gene>
    <name evidence="3" type="ORF">D9615_004915</name>
</gene>
<dbReference type="InterPro" id="IPR001374">
    <property type="entry name" value="R3H_dom"/>
</dbReference>
<protein>
    <recommendedName>
        <fullName evidence="2">R3H domain-containing protein</fullName>
    </recommendedName>
</protein>
<dbReference type="SMART" id="SM00393">
    <property type="entry name" value="R3H"/>
    <property type="match status" value="1"/>
</dbReference>
<dbReference type="CDD" id="cd02325">
    <property type="entry name" value="R3H"/>
    <property type="match status" value="1"/>
</dbReference>
<dbReference type="AlphaFoldDB" id="A0A8H5HGM7"/>
<sequence>MQCVDREGNSWAGRYRYHSTVISTNASSPATLRTNPKVVPIPRPSSPPVHAASIPSLARPPLPYLQQPQPPFPPAPPAPRPSPPAPPHAANPYQIAIMPVPRPATSAPVPPASSPSSGPADVVAPHAPSAAPRYASPECKRPFATSPLASAAGKKGKKRAGAGPIVSEVGVGEERGGLHECDLVCGKILGCGLHRCEERDHKGVSPPCLRSSFEEVDGVLLWSYGIRAPDPMRDTDAGTYRCPRPLPCGHSGSYYQCHEDPTVPTVSFFCNETLGRVKAAVHESRKSPGTSYLHPPLSCSFKAGPSSPSPAHAGAFVSPSIVVAARKRPPGANRPRPNATMSVQLRSEMHGWGITAESREKTALVTYHDEVAGFARANSKFLVVVEKAFDEFVTSQKKTQVLPHMPPERRKFVHDLAAVYRMDTQMVDQEPHRSVLLLPAAPSWCASPTPSALKQSAVDVPFDIGGGDGSPSASAVVTVCPSVTERERHGCVEPAPTGRTKRVNALCLTTRDTLTSPKLKHPRPSFQFAVFPSYIKNTYSSPPEANPLRQPRQRALHELHLHRDRLFVKGSLRRRIWVVSVTRDPTMSVAQQLEELLATVQEITPLPTCASPNTVQATNEARASMRTTLRSMISHLDSNRRAEEKARHAAQGSSDSDSNDGVDRFNAIIATQIST</sequence>
<dbReference type="EMBL" id="JAACJP010000007">
    <property type="protein sequence ID" value="KAF5383191.1"/>
    <property type="molecule type" value="Genomic_DNA"/>
</dbReference>
<accession>A0A8H5HGM7</accession>
<proteinExistence type="predicted"/>
<dbReference type="GO" id="GO:0005634">
    <property type="term" value="C:nucleus"/>
    <property type="evidence" value="ECO:0007669"/>
    <property type="project" value="TreeGrafter"/>
</dbReference>
<reference evidence="3 4" key="1">
    <citation type="journal article" date="2020" name="ISME J.">
        <title>Uncovering the hidden diversity of litter-decomposition mechanisms in mushroom-forming fungi.</title>
        <authorList>
            <person name="Floudas D."/>
            <person name="Bentzer J."/>
            <person name="Ahren D."/>
            <person name="Johansson T."/>
            <person name="Persson P."/>
            <person name="Tunlid A."/>
        </authorList>
    </citation>
    <scope>NUCLEOTIDE SEQUENCE [LARGE SCALE GENOMIC DNA]</scope>
    <source>
        <strain evidence="3 4">CBS 661.87</strain>
    </source>
</reference>
<dbReference type="GO" id="GO:0000981">
    <property type="term" value="F:DNA-binding transcription factor activity, RNA polymerase II-specific"/>
    <property type="evidence" value="ECO:0007669"/>
    <property type="project" value="TreeGrafter"/>
</dbReference>
<feature type="domain" description="R3H" evidence="2">
    <location>
        <begin position="379"/>
        <end position="441"/>
    </location>
</feature>
<organism evidence="3 4">
    <name type="scientific">Tricholomella constricta</name>
    <dbReference type="NCBI Taxonomy" id="117010"/>
    <lineage>
        <taxon>Eukaryota</taxon>
        <taxon>Fungi</taxon>
        <taxon>Dikarya</taxon>
        <taxon>Basidiomycota</taxon>
        <taxon>Agaricomycotina</taxon>
        <taxon>Agaricomycetes</taxon>
        <taxon>Agaricomycetidae</taxon>
        <taxon>Agaricales</taxon>
        <taxon>Tricholomatineae</taxon>
        <taxon>Lyophyllaceae</taxon>
        <taxon>Tricholomella</taxon>
    </lineage>
</organism>
<feature type="compositionally biased region" description="Basic and acidic residues" evidence="1">
    <location>
        <begin position="638"/>
        <end position="647"/>
    </location>
</feature>
<evidence type="ECO:0000313" key="3">
    <source>
        <dbReference type="EMBL" id="KAF5383191.1"/>
    </source>
</evidence>
<dbReference type="Proteomes" id="UP000565441">
    <property type="component" value="Unassembled WGS sequence"/>
</dbReference>
<dbReference type="Pfam" id="PF01424">
    <property type="entry name" value="R3H"/>
    <property type="match status" value="1"/>
</dbReference>
<dbReference type="InterPro" id="IPR034078">
    <property type="entry name" value="NFX1_fam"/>
</dbReference>
<name>A0A8H5HGM7_9AGAR</name>
<dbReference type="GO" id="GO:0000122">
    <property type="term" value="P:negative regulation of transcription by RNA polymerase II"/>
    <property type="evidence" value="ECO:0007669"/>
    <property type="project" value="TreeGrafter"/>
</dbReference>
<dbReference type="Gene3D" id="3.30.1370.50">
    <property type="entry name" value="R3H-like domain"/>
    <property type="match status" value="1"/>
</dbReference>
<dbReference type="OrthoDB" id="6512771at2759"/>
<evidence type="ECO:0000259" key="2">
    <source>
        <dbReference type="PROSITE" id="PS51061"/>
    </source>
</evidence>
<feature type="compositionally biased region" description="Low complexity" evidence="1">
    <location>
        <begin position="114"/>
        <end position="125"/>
    </location>
</feature>
<feature type="compositionally biased region" description="Pro residues" evidence="1">
    <location>
        <begin position="58"/>
        <end position="89"/>
    </location>
</feature>
<feature type="region of interest" description="Disordered" evidence="1">
    <location>
        <begin position="27"/>
        <end position="139"/>
    </location>
</feature>
<dbReference type="SUPFAM" id="SSF82708">
    <property type="entry name" value="R3H domain"/>
    <property type="match status" value="1"/>
</dbReference>
<dbReference type="PANTHER" id="PTHR12360">
    <property type="entry name" value="NUCLEAR TRANSCRIPTION FACTOR, X-BOX BINDING 1 NFX1"/>
    <property type="match status" value="1"/>
</dbReference>
<dbReference type="InterPro" id="IPR036867">
    <property type="entry name" value="R3H_dom_sf"/>
</dbReference>
<feature type="region of interest" description="Disordered" evidence="1">
    <location>
        <begin position="638"/>
        <end position="662"/>
    </location>
</feature>
<dbReference type="CDD" id="cd06008">
    <property type="entry name" value="NF-X1-zinc-finger"/>
    <property type="match status" value="1"/>
</dbReference>
<evidence type="ECO:0000256" key="1">
    <source>
        <dbReference type="SAM" id="MobiDB-lite"/>
    </source>
</evidence>